<proteinExistence type="predicted"/>
<protein>
    <submittedName>
        <fullName evidence="1">Uncharacterized protein</fullName>
    </submittedName>
</protein>
<evidence type="ECO:0000313" key="1">
    <source>
        <dbReference type="EMBL" id="KAG0438767.1"/>
    </source>
</evidence>
<sequence length="240" mass="27272">MAFAMNRYFHSPKEYIYHSKELLLPSVRSLQNWLQDIVLEPGIMPTVLATLQKNMENWPLKDRACTLLFDEISLKSNLYYDPKKDRVHGFCNTGEARSPEVAGTALVVALSGISKQWIQPVAFMLGKVKIDAAPLKQLLLKLITDLKAAGIPVKALVCDQGGSNRTVSRELGVTPQHPFFMMDSEKVYFIFDAPHLLKCNRNNLRNGSVLRTKYHLVKWSYIKEVYELVHPLRARCEVAA</sequence>
<organism evidence="1 2">
    <name type="scientific">Ixodes persulcatus</name>
    <name type="common">Taiga tick</name>
    <dbReference type="NCBI Taxonomy" id="34615"/>
    <lineage>
        <taxon>Eukaryota</taxon>
        <taxon>Metazoa</taxon>
        <taxon>Ecdysozoa</taxon>
        <taxon>Arthropoda</taxon>
        <taxon>Chelicerata</taxon>
        <taxon>Arachnida</taxon>
        <taxon>Acari</taxon>
        <taxon>Parasitiformes</taxon>
        <taxon>Ixodida</taxon>
        <taxon>Ixodoidea</taxon>
        <taxon>Ixodidae</taxon>
        <taxon>Ixodinae</taxon>
        <taxon>Ixodes</taxon>
    </lineage>
</organism>
<keyword evidence="2" id="KW-1185">Reference proteome</keyword>
<accession>A0AC60QSB3</accession>
<comment type="caution">
    <text evidence="1">The sequence shown here is derived from an EMBL/GenBank/DDBJ whole genome shotgun (WGS) entry which is preliminary data.</text>
</comment>
<name>A0AC60QSB3_IXOPE</name>
<dbReference type="Proteomes" id="UP000805193">
    <property type="component" value="Unassembled WGS sequence"/>
</dbReference>
<evidence type="ECO:0000313" key="2">
    <source>
        <dbReference type="Proteomes" id="UP000805193"/>
    </source>
</evidence>
<gene>
    <name evidence="1" type="ORF">HPB47_016886</name>
</gene>
<dbReference type="EMBL" id="JABSTQ010005681">
    <property type="protein sequence ID" value="KAG0438767.1"/>
    <property type="molecule type" value="Genomic_DNA"/>
</dbReference>
<reference evidence="1 2" key="1">
    <citation type="journal article" date="2020" name="Cell">
        <title>Large-Scale Comparative Analyses of Tick Genomes Elucidate Their Genetic Diversity and Vector Capacities.</title>
        <authorList>
            <consortium name="Tick Genome and Microbiome Consortium (TIGMIC)"/>
            <person name="Jia N."/>
            <person name="Wang J."/>
            <person name="Shi W."/>
            <person name="Du L."/>
            <person name="Sun Y."/>
            <person name="Zhan W."/>
            <person name="Jiang J.F."/>
            <person name="Wang Q."/>
            <person name="Zhang B."/>
            <person name="Ji P."/>
            <person name="Bell-Sakyi L."/>
            <person name="Cui X.M."/>
            <person name="Yuan T.T."/>
            <person name="Jiang B.G."/>
            <person name="Yang W.F."/>
            <person name="Lam T.T."/>
            <person name="Chang Q.C."/>
            <person name="Ding S.J."/>
            <person name="Wang X.J."/>
            <person name="Zhu J.G."/>
            <person name="Ruan X.D."/>
            <person name="Zhao L."/>
            <person name="Wei J.T."/>
            <person name="Ye R.Z."/>
            <person name="Que T.C."/>
            <person name="Du C.H."/>
            <person name="Zhou Y.H."/>
            <person name="Cheng J.X."/>
            <person name="Dai P.F."/>
            <person name="Guo W.B."/>
            <person name="Han X.H."/>
            <person name="Huang E.J."/>
            <person name="Li L.F."/>
            <person name="Wei W."/>
            <person name="Gao Y.C."/>
            <person name="Liu J.Z."/>
            <person name="Shao H.Z."/>
            <person name="Wang X."/>
            <person name="Wang C.C."/>
            <person name="Yang T.C."/>
            <person name="Huo Q.B."/>
            <person name="Li W."/>
            <person name="Chen H.Y."/>
            <person name="Chen S.E."/>
            <person name="Zhou L.G."/>
            <person name="Ni X.B."/>
            <person name="Tian J.H."/>
            <person name="Sheng Y."/>
            <person name="Liu T."/>
            <person name="Pan Y.S."/>
            <person name="Xia L.Y."/>
            <person name="Li J."/>
            <person name="Zhao F."/>
            <person name="Cao W.C."/>
        </authorList>
    </citation>
    <scope>NUCLEOTIDE SEQUENCE [LARGE SCALE GENOMIC DNA]</scope>
    <source>
        <strain evidence="1">Iper-2018</strain>
    </source>
</reference>